<reference evidence="1" key="1">
    <citation type="journal article" date="2020" name="Stud. Mycol.">
        <title>101 Dothideomycetes genomes: a test case for predicting lifestyles and emergence of pathogens.</title>
        <authorList>
            <person name="Haridas S."/>
            <person name="Albert R."/>
            <person name="Binder M."/>
            <person name="Bloem J."/>
            <person name="Labutti K."/>
            <person name="Salamov A."/>
            <person name="Andreopoulos B."/>
            <person name="Baker S."/>
            <person name="Barry K."/>
            <person name="Bills G."/>
            <person name="Bluhm B."/>
            <person name="Cannon C."/>
            <person name="Castanera R."/>
            <person name="Culley D."/>
            <person name="Daum C."/>
            <person name="Ezra D."/>
            <person name="Gonzalez J."/>
            <person name="Henrissat B."/>
            <person name="Kuo A."/>
            <person name="Liang C."/>
            <person name="Lipzen A."/>
            <person name="Lutzoni F."/>
            <person name="Magnuson J."/>
            <person name="Mondo S."/>
            <person name="Nolan M."/>
            <person name="Ohm R."/>
            <person name="Pangilinan J."/>
            <person name="Park H.-J."/>
            <person name="Ramirez L."/>
            <person name="Alfaro M."/>
            <person name="Sun H."/>
            <person name="Tritt A."/>
            <person name="Yoshinaga Y."/>
            <person name="Zwiers L.-H."/>
            <person name="Turgeon B."/>
            <person name="Goodwin S."/>
            <person name="Spatafora J."/>
            <person name="Crous P."/>
            <person name="Grigoriev I."/>
        </authorList>
    </citation>
    <scope>NUCLEOTIDE SEQUENCE</scope>
    <source>
        <strain evidence="1">CBS 115976</strain>
    </source>
</reference>
<dbReference type="InterPro" id="IPR039470">
    <property type="entry name" value="Nuc_deoxyri_tr2"/>
</dbReference>
<organism evidence="1 2">
    <name type="scientific">Microthyrium microscopicum</name>
    <dbReference type="NCBI Taxonomy" id="703497"/>
    <lineage>
        <taxon>Eukaryota</taxon>
        <taxon>Fungi</taxon>
        <taxon>Dikarya</taxon>
        <taxon>Ascomycota</taxon>
        <taxon>Pezizomycotina</taxon>
        <taxon>Dothideomycetes</taxon>
        <taxon>Dothideomycetes incertae sedis</taxon>
        <taxon>Microthyriales</taxon>
        <taxon>Microthyriaceae</taxon>
        <taxon>Microthyrium</taxon>
    </lineage>
</organism>
<dbReference type="EMBL" id="MU004231">
    <property type="protein sequence ID" value="KAF2672905.1"/>
    <property type="molecule type" value="Genomic_DNA"/>
</dbReference>
<feature type="non-terminal residue" evidence="1">
    <location>
        <position position="145"/>
    </location>
</feature>
<sequence length="145" mass="16711">RSIFLAGSINMGTAPPWQRKMAEMLSDLPIVVYNPRCDQEGNKFDPNLKQDISNPKFKEQVDWEMDHLEQCDIIAMYFDPHPEKLSPITLLELGHHAKDRKLIVCCPDGFLRKGNVQIVCERFGITLIESPDEFDKAVRQEAERL</sequence>
<name>A0A6A6UKV1_9PEZI</name>
<gene>
    <name evidence="1" type="ORF">BT63DRAFT_359778</name>
</gene>
<evidence type="ECO:0008006" key="3">
    <source>
        <dbReference type="Google" id="ProtNLM"/>
    </source>
</evidence>
<dbReference type="Gene3D" id="3.40.50.450">
    <property type="match status" value="1"/>
</dbReference>
<accession>A0A6A6UKV1</accession>
<evidence type="ECO:0000313" key="2">
    <source>
        <dbReference type="Proteomes" id="UP000799302"/>
    </source>
</evidence>
<dbReference type="Pfam" id="PF15891">
    <property type="entry name" value="Nuc_deoxyri_tr2"/>
    <property type="match status" value="1"/>
</dbReference>
<dbReference type="Proteomes" id="UP000799302">
    <property type="component" value="Unassembled WGS sequence"/>
</dbReference>
<dbReference type="AlphaFoldDB" id="A0A6A6UKV1"/>
<evidence type="ECO:0000313" key="1">
    <source>
        <dbReference type="EMBL" id="KAF2672905.1"/>
    </source>
</evidence>
<dbReference type="SUPFAM" id="SSF52309">
    <property type="entry name" value="N-(deoxy)ribosyltransferase-like"/>
    <property type="match status" value="1"/>
</dbReference>
<dbReference type="OrthoDB" id="2893324at2759"/>
<keyword evidence="2" id="KW-1185">Reference proteome</keyword>
<protein>
    <recommendedName>
        <fullName evidence="3">NAD(P)-binding protein</fullName>
    </recommendedName>
</protein>
<feature type="non-terminal residue" evidence="1">
    <location>
        <position position="1"/>
    </location>
</feature>
<proteinExistence type="predicted"/>